<dbReference type="Proteomes" id="UP000808337">
    <property type="component" value="Unassembled WGS sequence"/>
</dbReference>
<dbReference type="EMBL" id="JADKGY010000029">
    <property type="protein sequence ID" value="MBK9983949.1"/>
    <property type="molecule type" value="Genomic_DNA"/>
</dbReference>
<protein>
    <submittedName>
        <fullName evidence="1">Uncharacterized protein</fullName>
    </submittedName>
</protein>
<comment type="caution">
    <text evidence="1">The sequence shown here is derived from an EMBL/GenBank/DDBJ whole genome shotgun (WGS) entry which is preliminary data.</text>
</comment>
<evidence type="ECO:0000313" key="2">
    <source>
        <dbReference type="Proteomes" id="UP000808337"/>
    </source>
</evidence>
<accession>A0A9D7XNZ9</accession>
<organism evidence="1 2">
    <name type="scientific">Candidatus Opimibacter skivensis</name>
    <dbReference type="NCBI Taxonomy" id="2982028"/>
    <lineage>
        <taxon>Bacteria</taxon>
        <taxon>Pseudomonadati</taxon>
        <taxon>Bacteroidota</taxon>
        <taxon>Saprospiria</taxon>
        <taxon>Saprospirales</taxon>
        <taxon>Saprospiraceae</taxon>
        <taxon>Candidatus Opimibacter</taxon>
    </lineage>
</organism>
<dbReference type="AlphaFoldDB" id="A0A9D7XNZ9"/>
<proteinExistence type="predicted"/>
<gene>
    <name evidence="1" type="ORF">IPP15_16545</name>
</gene>
<name>A0A9D7XNZ9_9BACT</name>
<evidence type="ECO:0000313" key="1">
    <source>
        <dbReference type="EMBL" id="MBK9983949.1"/>
    </source>
</evidence>
<reference evidence="1 2" key="1">
    <citation type="submission" date="2020-10" db="EMBL/GenBank/DDBJ databases">
        <title>Connecting structure to function with the recovery of over 1000 high-quality activated sludge metagenome-assembled genomes encoding full-length rRNA genes using long-read sequencing.</title>
        <authorList>
            <person name="Singleton C.M."/>
            <person name="Petriglieri F."/>
            <person name="Kristensen J.M."/>
            <person name="Kirkegaard R.H."/>
            <person name="Michaelsen T.Y."/>
            <person name="Andersen M.H."/>
            <person name="Karst S.M."/>
            <person name="Dueholm M.S."/>
            <person name="Nielsen P.H."/>
            <person name="Albertsen M."/>
        </authorList>
    </citation>
    <scope>NUCLEOTIDE SEQUENCE [LARGE SCALE GENOMIC DNA]</scope>
    <source>
        <strain evidence="1">Ribe_18-Q3-R11-54_MAXAC.273</strain>
    </source>
</reference>
<sequence length="341" mass="38441">MAISSKADKREQDCGCRPEECTESTLASQKTINTLRLKYCDEVYAAAGTVIKWEKTYSGETKLFNLRKCMFVWTEGNYQRYRNTEICLGTELMQSTEIIKDNVKNYIECGTKLSTNLKDIFKKVKEAKGKLGDLVDAACKLNSSKDNTCYQAEWTVITGRSPAKCGEEPTGELPPNYPNKCKDIDKTICDIICMPKALNLDINSIFKSSSEIIGIQIFSNISTLDPLQKSFAEKSKAFDTHLQDVMKLREADMKELQKQLIISVQNTTKAAGSLYTWRSNFESLYDTTKYFCCPKCGCVSINENNCEPRLHDCECKICEICTEVKDTFCTNGCGDQQSQAD</sequence>